<evidence type="ECO:0000256" key="5">
    <source>
        <dbReference type="ARBA" id="ARBA00022630"/>
    </source>
</evidence>
<evidence type="ECO:0000256" key="8">
    <source>
        <dbReference type="ARBA" id="ARBA00022737"/>
    </source>
</evidence>
<evidence type="ECO:0000256" key="1">
    <source>
        <dbReference type="ARBA" id="ARBA00000085"/>
    </source>
</evidence>
<dbReference type="Pfam" id="PF07536">
    <property type="entry name" value="HWE_HK"/>
    <property type="match status" value="1"/>
</dbReference>
<dbReference type="AlphaFoldDB" id="A0A7W8UEC0"/>
<keyword evidence="10" id="KW-0418">Kinase</keyword>
<dbReference type="SUPFAM" id="SSF55785">
    <property type="entry name" value="PYP-like sensor domain (PAS domain)"/>
    <property type="match status" value="1"/>
</dbReference>
<gene>
    <name evidence="15" type="ORF">GGD55_004468</name>
</gene>
<evidence type="ECO:0000256" key="11">
    <source>
        <dbReference type="ARBA" id="ARBA00022840"/>
    </source>
</evidence>
<dbReference type="PANTHER" id="PTHR41523">
    <property type="entry name" value="TWO-COMPONENT SYSTEM SENSOR PROTEIN"/>
    <property type="match status" value="1"/>
</dbReference>
<dbReference type="GO" id="GO:0004673">
    <property type="term" value="F:protein histidine kinase activity"/>
    <property type="evidence" value="ECO:0007669"/>
    <property type="project" value="UniProtKB-EC"/>
</dbReference>
<keyword evidence="9" id="KW-0547">Nucleotide-binding</keyword>
<feature type="domain" description="PAS" evidence="13">
    <location>
        <begin position="13"/>
        <end position="71"/>
    </location>
</feature>
<keyword evidence="8" id="KW-0677">Repeat</keyword>
<dbReference type="RefSeq" id="WP_018327556.1">
    <property type="nucleotide sequence ID" value="NZ_JACHBK010000010.1"/>
</dbReference>
<feature type="domain" description="PAC" evidence="14">
    <location>
        <begin position="88"/>
        <end position="140"/>
    </location>
</feature>
<dbReference type="PROSITE" id="PS50112">
    <property type="entry name" value="PAS"/>
    <property type="match status" value="1"/>
</dbReference>
<dbReference type="EC" id="2.7.13.3" evidence="2"/>
<keyword evidence="6" id="KW-0288">FMN</keyword>
<dbReference type="InterPro" id="IPR000700">
    <property type="entry name" value="PAS-assoc_C"/>
</dbReference>
<evidence type="ECO:0000259" key="13">
    <source>
        <dbReference type="PROSITE" id="PS50112"/>
    </source>
</evidence>
<reference evidence="15 16" key="1">
    <citation type="submission" date="2020-08" db="EMBL/GenBank/DDBJ databases">
        <title>Genomic Encyclopedia of Type Strains, Phase IV (KMG-V): Genome sequencing to study the core and pangenomes of soil and plant-associated prokaryotes.</title>
        <authorList>
            <person name="Whitman W."/>
        </authorList>
    </citation>
    <scope>NUCLEOTIDE SEQUENCE [LARGE SCALE GENOMIC DNA]</scope>
    <source>
        <strain evidence="15 16">SEMIA 4084</strain>
    </source>
</reference>
<dbReference type="CDD" id="cd00130">
    <property type="entry name" value="PAS"/>
    <property type="match status" value="1"/>
</dbReference>
<dbReference type="Gene3D" id="3.30.565.10">
    <property type="entry name" value="Histidine kinase-like ATPase, C-terminal domain"/>
    <property type="match status" value="1"/>
</dbReference>
<dbReference type="SMART" id="SM00091">
    <property type="entry name" value="PAS"/>
    <property type="match status" value="1"/>
</dbReference>
<comment type="caution">
    <text evidence="15">The sequence shown here is derived from an EMBL/GenBank/DDBJ whole genome shotgun (WGS) entry which is preliminary data.</text>
</comment>
<evidence type="ECO:0000256" key="2">
    <source>
        <dbReference type="ARBA" id="ARBA00012438"/>
    </source>
</evidence>
<dbReference type="Proteomes" id="UP000585507">
    <property type="component" value="Unassembled WGS sequence"/>
</dbReference>
<evidence type="ECO:0000256" key="12">
    <source>
        <dbReference type="ARBA" id="ARBA00023026"/>
    </source>
</evidence>
<dbReference type="GO" id="GO:0005524">
    <property type="term" value="F:ATP binding"/>
    <property type="evidence" value="ECO:0007669"/>
    <property type="project" value="UniProtKB-KW"/>
</dbReference>
<keyword evidence="5" id="KW-0285">Flavoprotein</keyword>
<dbReference type="InterPro" id="IPR013767">
    <property type="entry name" value="PAS_fold"/>
</dbReference>
<dbReference type="NCBIfam" id="TIGR00229">
    <property type="entry name" value="sensory_box"/>
    <property type="match status" value="1"/>
</dbReference>
<comment type="catalytic activity">
    <reaction evidence="1">
        <text>ATP + protein L-histidine = ADP + protein N-phospho-L-histidine.</text>
        <dbReference type="EC" id="2.7.13.3"/>
    </reaction>
</comment>
<evidence type="ECO:0000256" key="6">
    <source>
        <dbReference type="ARBA" id="ARBA00022643"/>
    </source>
</evidence>
<dbReference type="PROSITE" id="PS50113">
    <property type="entry name" value="PAC"/>
    <property type="match status" value="1"/>
</dbReference>
<evidence type="ECO:0000256" key="9">
    <source>
        <dbReference type="ARBA" id="ARBA00022741"/>
    </source>
</evidence>
<evidence type="ECO:0000256" key="4">
    <source>
        <dbReference type="ARBA" id="ARBA00022553"/>
    </source>
</evidence>
<evidence type="ECO:0000256" key="3">
    <source>
        <dbReference type="ARBA" id="ARBA00021740"/>
    </source>
</evidence>
<evidence type="ECO:0000313" key="15">
    <source>
        <dbReference type="EMBL" id="MBB5537748.1"/>
    </source>
</evidence>
<dbReference type="InterPro" id="IPR035965">
    <property type="entry name" value="PAS-like_dom_sf"/>
</dbReference>
<evidence type="ECO:0000313" key="16">
    <source>
        <dbReference type="Proteomes" id="UP000585507"/>
    </source>
</evidence>
<dbReference type="InterPro" id="IPR011102">
    <property type="entry name" value="Sig_transdc_His_kinase_HWE"/>
</dbReference>
<sequence>MEHERTSTKTSARERFLEAIFQSAIDYGIISMDLDGLVTSWNEGARRITGWAPEEVVGKPASLIFTPEDKERGLPQQEMTAAIHTGQGTDERWHLKKDGSRFWASGEMMPLKDEKDELVGLVKILRDRTEQREQAERQRLLMHELSHRIKNTLSVVQAIVTQSLRNVATLEEAAEILQSRICAYAKAHDLLVKQDWVGASLRTIVEAAVSNMGYADSGRIMTTGPEIQLSPQAALSLSLVFHELMTNAAKYGALSNDNGIIEVEWRHARINGTDCLVASWREVGGPPVLEPKEAGFGSRLIRSSLQAFGELTLAYEPSGLVLEVTMQRSKLKLEEGDAG</sequence>
<keyword evidence="16" id="KW-1185">Reference proteome</keyword>
<dbReference type="InterPro" id="IPR000014">
    <property type="entry name" value="PAS"/>
</dbReference>
<dbReference type="Pfam" id="PF00989">
    <property type="entry name" value="PAS"/>
    <property type="match status" value="1"/>
</dbReference>
<keyword evidence="7" id="KW-0808">Transferase</keyword>
<keyword evidence="12" id="KW-0843">Virulence</keyword>
<dbReference type="Gene3D" id="3.30.450.20">
    <property type="entry name" value="PAS domain"/>
    <property type="match status" value="1"/>
</dbReference>
<dbReference type="SUPFAM" id="SSF55874">
    <property type="entry name" value="ATPase domain of HSP90 chaperone/DNA topoisomerase II/histidine kinase"/>
    <property type="match status" value="1"/>
</dbReference>
<keyword evidence="11" id="KW-0067">ATP-binding</keyword>
<dbReference type="GO" id="GO:0006355">
    <property type="term" value="P:regulation of DNA-templated transcription"/>
    <property type="evidence" value="ECO:0007669"/>
    <property type="project" value="InterPro"/>
</dbReference>
<dbReference type="PANTHER" id="PTHR41523:SF8">
    <property type="entry name" value="ETHYLENE RESPONSE SENSOR PROTEIN"/>
    <property type="match status" value="1"/>
</dbReference>
<organism evidence="15 16">
    <name type="scientific">Rhizobium giardinii</name>
    <dbReference type="NCBI Taxonomy" id="56731"/>
    <lineage>
        <taxon>Bacteria</taxon>
        <taxon>Pseudomonadati</taxon>
        <taxon>Pseudomonadota</taxon>
        <taxon>Alphaproteobacteria</taxon>
        <taxon>Hyphomicrobiales</taxon>
        <taxon>Rhizobiaceae</taxon>
        <taxon>Rhizobium/Agrobacterium group</taxon>
        <taxon>Rhizobium</taxon>
    </lineage>
</organism>
<accession>A0A7W8UEC0</accession>
<dbReference type="EMBL" id="JACHBK010000010">
    <property type="protein sequence ID" value="MBB5537748.1"/>
    <property type="molecule type" value="Genomic_DNA"/>
</dbReference>
<keyword evidence="4" id="KW-0597">Phosphoprotein</keyword>
<proteinExistence type="predicted"/>
<evidence type="ECO:0000259" key="14">
    <source>
        <dbReference type="PROSITE" id="PS50113"/>
    </source>
</evidence>
<name>A0A7W8UEC0_9HYPH</name>
<evidence type="ECO:0000256" key="10">
    <source>
        <dbReference type="ARBA" id="ARBA00022777"/>
    </source>
</evidence>
<dbReference type="InterPro" id="IPR036890">
    <property type="entry name" value="HATPase_C_sf"/>
</dbReference>
<protein>
    <recommendedName>
        <fullName evidence="3">Blue-light-activated histidine kinase</fullName>
        <ecNumber evidence="2">2.7.13.3</ecNumber>
    </recommendedName>
</protein>
<dbReference type="SMART" id="SM00911">
    <property type="entry name" value="HWE_HK"/>
    <property type="match status" value="1"/>
</dbReference>
<evidence type="ECO:0000256" key="7">
    <source>
        <dbReference type="ARBA" id="ARBA00022679"/>
    </source>
</evidence>